<dbReference type="InterPro" id="IPR036942">
    <property type="entry name" value="Beta-barrel_TonB_sf"/>
</dbReference>
<keyword evidence="9 13" id="KW-0798">TonB box</keyword>
<evidence type="ECO:0000259" key="14">
    <source>
        <dbReference type="Pfam" id="PF00593"/>
    </source>
</evidence>
<evidence type="ECO:0000256" key="5">
    <source>
        <dbReference type="ARBA" id="ARBA00022692"/>
    </source>
</evidence>
<reference evidence="16 17" key="1">
    <citation type="submission" date="2023-03" db="EMBL/GenBank/DDBJ databases">
        <title>Strain YYF002 represents a novel species in the genus Winogradskyella isolated from seawater.</title>
        <authorList>
            <person name="Fu Z.-Y."/>
        </authorList>
    </citation>
    <scope>NUCLEOTIDE SEQUENCE [LARGE SCALE GENOMIC DNA]</scope>
    <source>
        <strain evidence="16 17">YYF002</strain>
    </source>
</reference>
<keyword evidence="2 12" id="KW-0813">Transport</keyword>
<dbReference type="InterPro" id="IPR000531">
    <property type="entry name" value="Beta-barrel_TonB"/>
</dbReference>
<comment type="subcellular location">
    <subcellularLocation>
        <location evidence="1 12">Cell outer membrane</location>
        <topology evidence="1 12">Multi-pass membrane protein</topology>
    </subcellularLocation>
</comment>
<dbReference type="Gene3D" id="2.40.170.20">
    <property type="entry name" value="TonB-dependent receptor, beta-barrel domain"/>
    <property type="match status" value="1"/>
</dbReference>
<dbReference type="Proteomes" id="UP001529085">
    <property type="component" value="Unassembled WGS sequence"/>
</dbReference>
<keyword evidence="7" id="KW-0408">Iron</keyword>
<dbReference type="Pfam" id="PF13715">
    <property type="entry name" value="CarbopepD_reg_2"/>
    <property type="match status" value="1"/>
</dbReference>
<keyword evidence="3 12" id="KW-1134">Transmembrane beta strand</keyword>
<dbReference type="RefSeq" id="WP_278005445.1">
    <property type="nucleotide sequence ID" value="NZ_JARSBN010000004.1"/>
</dbReference>
<evidence type="ECO:0000259" key="15">
    <source>
        <dbReference type="Pfam" id="PF07715"/>
    </source>
</evidence>
<accession>A0ABT6G2B7</accession>
<evidence type="ECO:0000256" key="13">
    <source>
        <dbReference type="RuleBase" id="RU003357"/>
    </source>
</evidence>
<dbReference type="InterPro" id="IPR012910">
    <property type="entry name" value="Plug_dom"/>
</dbReference>
<evidence type="ECO:0000313" key="17">
    <source>
        <dbReference type="Proteomes" id="UP001529085"/>
    </source>
</evidence>
<evidence type="ECO:0000256" key="10">
    <source>
        <dbReference type="ARBA" id="ARBA00023136"/>
    </source>
</evidence>
<keyword evidence="6" id="KW-0732">Signal</keyword>
<evidence type="ECO:0000256" key="7">
    <source>
        <dbReference type="ARBA" id="ARBA00023004"/>
    </source>
</evidence>
<dbReference type="PANTHER" id="PTHR32552:SF68">
    <property type="entry name" value="FERRICHROME OUTER MEMBRANE TRANSPORTER_PHAGE RECEPTOR"/>
    <property type="match status" value="1"/>
</dbReference>
<organism evidence="16 17">
    <name type="scientific">Winogradskyella marincola</name>
    <dbReference type="NCBI Taxonomy" id="3037795"/>
    <lineage>
        <taxon>Bacteria</taxon>
        <taxon>Pseudomonadati</taxon>
        <taxon>Bacteroidota</taxon>
        <taxon>Flavobacteriia</taxon>
        <taxon>Flavobacteriales</taxon>
        <taxon>Flavobacteriaceae</taxon>
        <taxon>Winogradskyella</taxon>
    </lineage>
</organism>
<sequence>MKNLFNNLSKTKQQRLTIFIFILSLCSAYGQEKFTVSGVVTIDKEPLPGVSVYAKDTEKSVQTDFEGKYVLSLPKGEYELVFNYMTPNPIQKSIILDRNLILNVEINEQIRKLDEVLVKAVRVQEKAPITHSNVTKEEISKRNLGQDIPVLLNFLPSVVTTTDAGAGVGYTGIRVRGVSPQSTNVTINGIPYNDAESLGTFWVNLGDIASSVESLQLQRGVGTSTNGSGAFGASINVLTDAVAKDAYGEISNSFGSYNTRKHTVKFSTGLLNDHIEIAGRLSNIVSDGYIDRASADLKSYFLQGAYVDDNTLIKAVVFGGKEVTYQSWNGLEDLDLLENDRTYNTAGMYEDAEGNIQFYDNEVDNYSQDHYQLHWNQRYNNNWSTTIGLNYTNGRGYFEQYKEDEDFSDYGLEELDFNGEVVNTTDLIRRRWLDNDFYVVNATANYKDANIDLIFGGSFSHYDGDHFGEIIWAEYASQSQIRDRYYDGNSLKNDLSVFSKANYKLNDKVSLYGDLQVRSVTYKTFGNTSDLVDFEVNKDFTFFNPKAGITYDLNAGNSLYFSYARANREPNRTDFESNNDIEPEQLNDFELGWRHKNGNFTFNANAYYMLYNEQLVLSGQLDDVGNPIRTNSGESYRLGLELEAIIPVTPKLTLQPNVTLSSNKNKETIIDFDGELQNLGKTDISFSPELVAANAIVFQSVQDLQMALLSKYVGDQYMSNTEADASKLDSYFINDFNISYKLSFRGTEDSQPIFDSIVFTGLVNNIFNVKYISNGYYYTYDDTWSDPNAVTTIEGAGFYPQATTNFLVGMTLNF</sequence>
<dbReference type="Pfam" id="PF00593">
    <property type="entry name" value="TonB_dep_Rec_b-barrel"/>
    <property type="match status" value="1"/>
</dbReference>
<comment type="similarity">
    <text evidence="12 13">Belongs to the TonB-dependent receptor family.</text>
</comment>
<dbReference type="Gene3D" id="2.60.40.1120">
    <property type="entry name" value="Carboxypeptidase-like, regulatory domain"/>
    <property type="match status" value="1"/>
</dbReference>
<evidence type="ECO:0000256" key="9">
    <source>
        <dbReference type="ARBA" id="ARBA00023077"/>
    </source>
</evidence>
<keyword evidence="10 12" id="KW-0472">Membrane</keyword>
<evidence type="ECO:0000256" key="6">
    <source>
        <dbReference type="ARBA" id="ARBA00022729"/>
    </source>
</evidence>
<keyword evidence="5 12" id="KW-0812">Transmembrane</keyword>
<keyword evidence="4" id="KW-0410">Iron transport</keyword>
<dbReference type="PANTHER" id="PTHR32552">
    <property type="entry name" value="FERRICHROME IRON RECEPTOR-RELATED"/>
    <property type="match status" value="1"/>
</dbReference>
<dbReference type="Pfam" id="PF07715">
    <property type="entry name" value="Plug"/>
    <property type="match status" value="1"/>
</dbReference>
<dbReference type="Gene3D" id="2.170.130.10">
    <property type="entry name" value="TonB-dependent receptor, plug domain"/>
    <property type="match status" value="1"/>
</dbReference>
<evidence type="ECO:0000256" key="4">
    <source>
        <dbReference type="ARBA" id="ARBA00022496"/>
    </source>
</evidence>
<protein>
    <submittedName>
        <fullName evidence="16">TonB-dependent receptor</fullName>
    </submittedName>
</protein>
<evidence type="ECO:0000313" key="16">
    <source>
        <dbReference type="EMBL" id="MDG4715994.1"/>
    </source>
</evidence>
<name>A0ABT6G2B7_9FLAO</name>
<feature type="domain" description="TonB-dependent receptor plug" evidence="15">
    <location>
        <begin position="125"/>
        <end position="233"/>
    </location>
</feature>
<comment type="caution">
    <text evidence="16">The sequence shown here is derived from an EMBL/GenBank/DDBJ whole genome shotgun (WGS) entry which is preliminary data.</text>
</comment>
<evidence type="ECO:0000256" key="8">
    <source>
        <dbReference type="ARBA" id="ARBA00023065"/>
    </source>
</evidence>
<evidence type="ECO:0000256" key="12">
    <source>
        <dbReference type="PROSITE-ProRule" id="PRU01360"/>
    </source>
</evidence>
<evidence type="ECO:0000256" key="2">
    <source>
        <dbReference type="ARBA" id="ARBA00022448"/>
    </source>
</evidence>
<dbReference type="PROSITE" id="PS52016">
    <property type="entry name" value="TONB_DEPENDENT_REC_3"/>
    <property type="match status" value="1"/>
</dbReference>
<dbReference type="InterPro" id="IPR039426">
    <property type="entry name" value="TonB-dep_rcpt-like"/>
</dbReference>
<evidence type="ECO:0000256" key="1">
    <source>
        <dbReference type="ARBA" id="ARBA00004571"/>
    </source>
</evidence>
<dbReference type="InterPro" id="IPR037066">
    <property type="entry name" value="Plug_dom_sf"/>
</dbReference>
<feature type="domain" description="TonB-dependent receptor-like beta-barrel" evidence="14">
    <location>
        <begin position="318"/>
        <end position="743"/>
    </location>
</feature>
<dbReference type="EMBL" id="JARSBN010000004">
    <property type="protein sequence ID" value="MDG4715994.1"/>
    <property type="molecule type" value="Genomic_DNA"/>
</dbReference>
<gene>
    <name evidence="16" type="ORF">P7122_08930</name>
</gene>
<keyword evidence="11 12" id="KW-0998">Cell outer membrane</keyword>
<proteinExistence type="inferred from homology"/>
<keyword evidence="16" id="KW-0675">Receptor</keyword>
<evidence type="ECO:0000256" key="11">
    <source>
        <dbReference type="ARBA" id="ARBA00023237"/>
    </source>
</evidence>
<evidence type="ECO:0000256" key="3">
    <source>
        <dbReference type="ARBA" id="ARBA00022452"/>
    </source>
</evidence>
<keyword evidence="17" id="KW-1185">Reference proteome</keyword>
<keyword evidence="8" id="KW-0406">Ion transport</keyword>
<dbReference type="SUPFAM" id="SSF49464">
    <property type="entry name" value="Carboxypeptidase regulatory domain-like"/>
    <property type="match status" value="1"/>
</dbReference>
<dbReference type="InterPro" id="IPR008969">
    <property type="entry name" value="CarboxyPept-like_regulatory"/>
</dbReference>
<dbReference type="SUPFAM" id="SSF56935">
    <property type="entry name" value="Porins"/>
    <property type="match status" value="1"/>
</dbReference>